<dbReference type="EMBL" id="LKMD01000106">
    <property type="protein sequence ID" value="PIA91812.1"/>
    <property type="molecule type" value="Genomic_DNA"/>
</dbReference>
<evidence type="ECO:0000256" key="3">
    <source>
        <dbReference type="SAM" id="Phobius"/>
    </source>
</evidence>
<dbReference type="OrthoDB" id="3687641at2759"/>
<keyword evidence="3" id="KW-0812">Transmembrane</keyword>
<evidence type="ECO:0000313" key="6">
    <source>
        <dbReference type="Proteomes" id="UP000230605"/>
    </source>
</evidence>
<accession>A0A2G5HHY1</accession>
<dbReference type="Proteomes" id="UP001302367">
    <property type="component" value="Chromosome 7"/>
</dbReference>
<dbReference type="GO" id="GO:0043386">
    <property type="term" value="P:mycotoxin biosynthetic process"/>
    <property type="evidence" value="ECO:0007669"/>
    <property type="project" value="InterPro"/>
</dbReference>
<keyword evidence="3" id="KW-0472">Membrane</keyword>
<gene>
    <name evidence="4" type="ORF">CB0940_10025</name>
    <name evidence="5" type="ORF">RHO25_010271</name>
</gene>
<evidence type="ECO:0000313" key="4">
    <source>
        <dbReference type="EMBL" id="PIA91812.1"/>
    </source>
</evidence>
<comment type="similarity">
    <text evidence="2">Belongs to the ustYa family.</text>
</comment>
<keyword evidence="7" id="KW-1185">Reference proteome</keyword>
<proteinExistence type="inferred from homology"/>
<protein>
    <recommendedName>
        <fullName evidence="8">Cyclochlorotine biosynthesis protein O</fullName>
    </recommendedName>
</protein>
<organism evidence="4 6">
    <name type="scientific">Cercospora beticola</name>
    <name type="common">Sugarbeet leaf spot fungus</name>
    <dbReference type="NCBI Taxonomy" id="122368"/>
    <lineage>
        <taxon>Eukaryota</taxon>
        <taxon>Fungi</taxon>
        <taxon>Dikarya</taxon>
        <taxon>Ascomycota</taxon>
        <taxon>Pezizomycotina</taxon>
        <taxon>Dothideomycetes</taxon>
        <taxon>Dothideomycetidae</taxon>
        <taxon>Mycosphaerellales</taxon>
        <taxon>Mycosphaerellaceae</taxon>
        <taxon>Cercospora</taxon>
    </lineage>
</organism>
<keyword evidence="3" id="KW-1133">Transmembrane helix</keyword>
<dbReference type="InterPro" id="IPR021765">
    <property type="entry name" value="UstYa-like"/>
</dbReference>
<evidence type="ECO:0000256" key="2">
    <source>
        <dbReference type="ARBA" id="ARBA00035112"/>
    </source>
</evidence>
<evidence type="ECO:0000313" key="7">
    <source>
        <dbReference type="Proteomes" id="UP001302367"/>
    </source>
</evidence>
<dbReference type="PANTHER" id="PTHR33365">
    <property type="entry name" value="YALI0B05434P"/>
    <property type="match status" value="1"/>
</dbReference>
<dbReference type="Pfam" id="PF11807">
    <property type="entry name" value="UstYa"/>
    <property type="match status" value="1"/>
</dbReference>
<comment type="pathway">
    <text evidence="1">Mycotoxin biosynthesis.</text>
</comment>
<dbReference type="AlphaFoldDB" id="A0A2G5HHY1"/>
<evidence type="ECO:0000256" key="1">
    <source>
        <dbReference type="ARBA" id="ARBA00004685"/>
    </source>
</evidence>
<dbReference type="EMBL" id="CP134190">
    <property type="protein sequence ID" value="WPB05618.1"/>
    <property type="molecule type" value="Genomic_DNA"/>
</dbReference>
<reference evidence="4 6" key="1">
    <citation type="submission" date="2015-10" db="EMBL/GenBank/DDBJ databases">
        <title>The cercosporin biosynthetic gene cluster was horizontally transferred to several fungal lineages and shown to be expanded in Cercospora beticola based on microsynteny with recipient genomes.</title>
        <authorList>
            <person name="De Jonge R."/>
            <person name="Ebert M.K."/>
            <person name="Suttle J.C."/>
            <person name="Jurick Ii W.M."/>
            <person name="Secor G.A."/>
            <person name="Thomma B.P."/>
            <person name="Van De Peer Y."/>
            <person name="Bolton M.D."/>
        </authorList>
    </citation>
    <scope>NUCLEOTIDE SEQUENCE [LARGE SCALE GENOMIC DNA]</scope>
    <source>
        <strain evidence="4 6">09-40</strain>
    </source>
</reference>
<dbReference type="Proteomes" id="UP000230605">
    <property type="component" value="Chromosome 7"/>
</dbReference>
<dbReference type="PANTHER" id="PTHR33365:SF4">
    <property type="entry name" value="CYCLOCHLOROTINE BIOSYNTHESIS PROTEIN O"/>
    <property type="match status" value="1"/>
</dbReference>
<name>A0A2G5HHY1_CERBT</name>
<reference evidence="5 7" key="2">
    <citation type="submission" date="2023-09" db="EMBL/GenBank/DDBJ databases">
        <title>Complete-Gapless Cercospora beticola genome.</title>
        <authorList>
            <person name="Wyatt N.A."/>
            <person name="Spanner R.E."/>
            <person name="Bolton M.D."/>
        </authorList>
    </citation>
    <scope>NUCLEOTIDE SEQUENCE [LARGE SCALE GENOMIC DNA]</scope>
    <source>
        <strain evidence="5">Cb09-40</strain>
    </source>
</reference>
<feature type="transmembrane region" description="Helical" evidence="3">
    <location>
        <begin position="42"/>
        <end position="63"/>
    </location>
</feature>
<sequence length="260" mass="29982">MVAFPTVSKQYERLRHSGDSQEALLEKDGEPQRTSRWSKERIIIAVETTVIAILLAVVAVQSVRIGRGQIWKRGFSTDYGNIGDIIPFKKQVFINPLRPTEDYSALKMEWKEGEPHYTGEPGPEMDEAWDKLLSMTTFNITGEAAKPAIGKTYSYEEGTYAMGFEVFHALHCINNIRMMMYPDNYILREPPEETEMHKAHCLDYLRQYVQCNADLTPFWGDWVPKYRLVLRPYTPHTCRDFSQLQNWITENSASTEALSS</sequence>
<evidence type="ECO:0000313" key="5">
    <source>
        <dbReference type="EMBL" id="WPB05618.1"/>
    </source>
</evidence>
<evidence type="ECO:0008006" key="8">
    <source>
        <dbReference type="Google" id="ProtNLM"/>
    </source>
</evidence>